<comment type="caution">
    <text evidence="2">The sequence shown here is derived from an EMBL/GenBank/DDBJ whole genome shotgun (WGS) entry which is preliminary data.</text>
</comment>
<dbReference type="OrthoDB" id="8438075at2"/>
<dbReference type="Pfam" id="PF14494">
    <property type="entry name" value="DUF4436"/>
    <property type="match status" value="1"/>
</dbReference>
<name>A0A1A0VCB5_9MYCO</name>
<feature type="transmembrane region" description="Helical" evidence="1">
    <location>
        <begin position="287"/>
        <end position="307"/>
    </location>
</feature>
<keyword evidence="1" id="KW-0472">Membrane</keyword>
<evidence type="ECO:0000256" key="1">
    <source>
        <dbReference type="SAM" id="Phobius"/>
    </source>
</evidence>
<dbReference type="PANTHER" id="PTHR37330:SF1">
    <property type="entry name" value="CONSERVED TRANSMEMBRANE PROTEIN-RELATED"/>
    <property type="match status" value="1"/>
</dbReference>
<dbReference type="InterPro" id="IPR027948">
    <property type="entry name" value="DUF4436"/>
</dbReference>
<sequence>MTTEAPTPVAPAPAPPAKKKREAPRIAIGVCILAAVIIVYVLSLFGVHFLQRSEGPLPPLDLSQGGGDATIVQLRLEELKPVANRLSVEVLAYPGVAQYDNRFDVLANDVAVRLYPTSDLGDLQYPKGKAPAQLSTTIEAHGDPGNWPFDSYQTEPIAADAFVGSGENRKKVPARVEVTGALDGWEISVNRMHDPSALRTSRATDNGNVVITLKRAKGPLIFDLGICLVLISLPTLALLVAIPMALGRRKFLPPFATWYAANLFAIVPLRNILPGAPPPGSWIDQAIVQWVLIALVTAMSLYIVAWIRQGD</sequence>
<dbReference type="EMBL" id="LZSX01000081">
    <property type="protein sequence ID" value="OBB80910.1"/>
    <property type="molecule type" value="Genomic_DNA"/>
</dbReference>
<feature type="transmembrane region" description="Helical" evidence="1">
    <location>
        <begin position="26"/>
        <end position="50"/>
    </location>
</feature>
<organism evidence="2 3">
    <name type="scientific">Mycobacterium colombiense</name>
    <dbReference type="NCBI Taxonomy" id="339268"/>
    <lineage>
        <taxon>Bacteria</taxon>
        <taxon>Bacillati</taxon>
        <taxon>Actinomycetota</taxon>
        <taxon>Actinomycetes</taxon>
        <taxon>Mycobacteriales</taxon>
        <taxon>Mycobacteriaceae</taxon>
        <taxon>Mycobacterium</taxon>
        <taxon>Mycobacterium avium complex (MAC)</taxon>
    </lineage>
</organism>
<dbReference type="RefSeq" id="WP_064883812.1">
    <property type="nucleotide sequence ID" value="NZ_LZSX01000081.1"/>
</dbReference>
<protein>
    <submittedName>
        <fullName evidence="2">DUF4436 domain-containing protein</fullName>
    </submittedName>
</protein>
<evidence type="ECO:0000313" key="2">
    <source>
        <dbReference type="EMBL" id="OBB80910.1"/>
    </source>
</evidence>
<dbReference type="AlphaFoldDB" id="A0A1A0VCB5"/>
<dbReference type="Proteomes" id="UP000091914">
    <property type="component" value="Unassembled WGS sequence"/>
</dbReference>
<dbReference type="PANTHER" id="PTHR37330">
    <property type="entry name" value="CONSERVED TRANSMEMBRANE PROTEIN-RELATED"/>
    <property type="match status" value="1"/>
</dbReference>
<keyword evidence="1" id="KW-1133">Transmembrane helix</keyword>
<accession>A0A1A0VCB5</accession>
<keyword evidence="1" id="KW-0812">Transmembrane</keyword>
<feature type="transmembrane region" description="Helical" evidence="1">
    <location>
        <begin position="220"/>
        <end position="242"/>
    </location>
</feature>
<gene>
    <name evidence="2" type="ORF">A5760_17745</name>
</gene>
<reference evidence="2 3" key="1">
    <citation type="submission" date="2016-06" db="EMBL/GenBank/DDBJ databases">
        <authorList>
            <person name="Kjaerup R.B."/>
            <person name="Dalgaard T.S."/>
            <person name="Juul-Madsen H.R."/>
        </authorList>
    </citation>
    <scope>NUCLEOTIDE SEQUENCE [LARGE SCALE GENOMIC DNA]</scope>
    <source>
        <strain evidence="2 3">852002-51834_SCH5396731</strain>
    </source>
</reference>
<evidence type="ECO:0000313" key="3">
    <source>
        <dbReference type="Proteomes" id="UP000091914"/>
    </source>
</evidence>
<feature type="transmembrane region" description="Helical" evidence="1">
    <location>
        <begin position="251"/>
        <end position="267"/>
    </location>
</feature>
<proteinExistence type="predicted"/>